<gene>
    <name evidence="2" type="primary">gb13510</name>
    <name evidence="2" type="ORF">PR202_gb13510</name>
</gene>
<reference evidence="2" key="2">
    <citation type="submission" date="2021-12" db="EMBL/GenBank/DDBJ databases">
        <title>Resequencing data analysis of finger millet.</title>
        <authorList>
            <person name="Hatakeyama M."/>
            <person name="Aluri S."/>
            <person name="Balachadran M.T."/>
            <person name="Sivarajan S.R."/>
            <person name="Poveda L."/>
            <person name="Shimizu-Inatsugi R."/>
            <person name="Schlapbach R."/>
            <person name="Sreeman S.M."/>
            <person name="Shimizu K.K."/>
        </authorList>
    </citation>
    <scope>NUCLEOTIDE SEQUENCE</scope>
</reference>
<comment type="caution">
    <text evidence="2">The sequence shown here is derived from an EMBL/GenBank/DDBJ whole genome shotgun (WGS) entry which is preliminary data.</text>
</comment>
<dbReference type="Proteomes" id="UP001054889">
    <property type="component" value="Unassembled WGS sequence"/>
</dbReference>
<dbReference type="EMBL" id="BQKI01000078">
    <property type="protein sequence ID" value="GJN25655.1"/>
    <property type="molecule type" value="Genomic_DNA"/>
</dbReference>
<proteinExistence type="predicted"/>
<reference evidence="2" key="1">
    <citation type="journal article" date="2018" name="DNA Res.">
        <title>Multiple hybrid de novo genome assembly of finger millet, an orphan allotetraploid crop.</title>
        <authorList>
            <person name="Hatakeyama M."/>
            <person name="Aluri S."/>
            <person name="Balachadran M.T."/>
            <person name="Sivarajan S.R."/>
            <person name="Patrignani A."/>
            <person name="Gruter S."/>
            <person name="Poveda L."/>
            <person name="Shimizu-Inatsugi R."/>
            <person name="Baeten J."/>
            <person name="Francoijs K.J."/>
            <person name="Nataraja K.N."/>
            <person name="Reddy Y.A.N."/>
            <person name="Phadnis S."/>
            <person name="Ravikumar R.L."/>
            <person name="Schlapbach R."/>
            <person name="Sreeman S.M."/>
            <person name="Shimizu K.K."/>
        </authorList>
    </citation>
    <scope>NUCLEOTIDE SEQUENCE</scope>
</reference>
<accession>A0AAV5ESM0</accession>
<dbReference type="AlphaFoldDB" id="A0AAV5ESM0"/>
<organism evidence="2 3">
    <name type="scientific">Eleusine coracana subsp. coracana</name>
    <dbReference type="NCBI Taxonomy" id="191504"/>
    <lineage>
        <taxon>Eukaryota</taxon>
        <taxon>Viridiplantae</taxon>
        <taxon>Streptophyta</taxon>
        <taxon>Embryophyta</taxon>
        <taxon>Tracheophyta</taxon>
        <taxon>Spermatophyta</taxon>
        <taxon>Magnoliopsida</taxon>
        <taxon>Liliopsida</taxon>
        <taxon>Poales</taxon>
        <taxon>Poaceae</taxon>
        <taxon>PACMAD clade</taxon>
        <taxon>Chloridoideae</taxon>
        <taxon>Cynodonteae</taxon>
        <taxon>Eleusininae</taxon>
        <taxon>Eleusine</taxon>
    </lineage>
</organism>
<name>A0AAV5ESM0_ELECO</name>
<evidence type="ECO:0000313" key="3">
    <source>
        <dbReference type="Proteomes" id="UP001054889"/>
    </source>
</evidence>
<feature type="region of interest" description="Disordered" evidence="1">
    <location>
        <begin position="1"/>
        <end position="49"/>
    </location>
</feature>
<sequence>MARRGLRARRRRYSGREERGWGGLTPTQAAEEESREGAARGEGRGRGLEMWSDMARRVAGGAERPAAATPRSGHGVACMEAEAGQSFALGSREVIGGWNRWGTRLGGLN</sequence>
<evidence type="ECO:0000313" key="2">
    <source>
        <dbReference type="EMBL" id="GJN25655.1"/>
    </source>
</evidence>
<evidence type="ECO:0000256" key="1">
    <source>
        <dbReference type="SAM" id="MobiDB-lite"/>
    </source>
</evidence>
<keyword evidence="3" id="KW-1185">Reference proteome</keyword>
<feature type="compositionally biased region" description="Basic and acidic residues" evidence="1">
    <location>
        <begin position="35"/>
        <end position="47"/>
    </location>
</feature>
<protein>
    <submittedName>
        <fullName evidence="2">Uncharacterized protein</fullName>
    </submittedName>
</protein>
<feature type="compositionally biased region" description="Basic residues" evidence="1">
    <location>
        <begin position="1"/>
        <end position="13"/>
    </location>
</feature>